<dbReference type="InterPro" id="IPR018201">
    <property type="entry name" value="Ketoacyl_synth_AS"/>
</dbReference>
<name>S7TW92_DESML</name>
<protein>
    <submittedName>
        <fullName evidence="7">Beta-ketoacyl synthase</fullName>
    </submittedName>
</protein>
<dbReference type="InterPro" id="IPR009081">
    <property type="entry name" value="PP-bd_ACP"/>
</dbReference>
<feature type="domain" description="Carrier" evidence="5">
    <location>
        <begin position="1258"/>
        <end position="1338"/>
    </location>
</feature>
<dbReference type="Pfam" id="PF16197">
    <property type="entry name" value="KAsynt_C_assoc"/>
    <property type="match status" value="1"/>
</dbReference>
<dbReference type="Pfam" id="PF00109">
    <property type="entry name" value="ketoacyl-synt"/>
    <property type="match status" value="1"/>
</dbReference>
<dbReference type="SUPFAM" id="SSF47336">
    <property type="entry name" value="ACP-like"/>
    <property type="match status" value="3"/>
</dbReference>
<dbReference type="InterPro" id="IPR052568">
    <property type="entry name" value="PKS-FAS_Synthase"/>
</dbReference>
<proteinExistence type="predicted"/>
<dbReference type="eggNOG" id="COG1028">
    <property type="taxonomic scope" value="Bacteria"/>
</dbReference>
<dbReference type="GO" id="GO:0006633">
    <property type="term" value="P:fatty acid biosynthetic process"/>
    <property type="evidence" value="ECO:0007669"/>
    <property type="project" value="InterPro"/>
</dbReference>
<evidence type="ECO:0000256" key="1">
    <source>
        <dbReference type="ARBA" id="ARBA00022450"/>
    </source>
</evidence>
<dbReference type="InterPro" id="IPR016036">
    <property type="entry name" value="Malonyl_transacylase_ACP-bd"/>
</dbReference>
<dbReference type="GO" id="GO:0004315">
    <property type="term" value="F:3-oxoacyl-[acyl-carrier-protein] synthase activity"/>
    <property type="evidence" value="ECO:0007669"/>
    <property type="project" value="InterPro"/>
</dbReference>
<dbReference type="SUPFAM" id="SSF51735">
    <property type="entry name" value="NAD(P)-binding Rossmann-fold domains"/>
    <property type="match status" value="2"/>
</dbReference>
<dbReference type="Proteomes" id="UP000014977">
    <property type="component" value="Unassembled WGS sequence"/>
</dbReference>
<keyword evidence="1" id="KW-0596">Phosphopantetheine</keyword>
<feature type="compositionally biased region" description="Low complexity" evidence="4">
    <location>
        <begin position="1118"/>
        <end position="1130"/>
    </location>
</feature>
<gene>
    <name evidence="7" type="ORF">dsmv_2103</name>
</gene>
<dbReference type="InterPro" id="IPR016035">
    <property type="entry name" value="Acyl_Trfase/lysoPLipase"/>
</dbReference>
<feature type="region of interest" description="Disordered" evidence="4">
    <location>
        <begin position="996"/>
        <end position="1022"/>
    </location>
</feature>
<dbReference type="PROSITE" id="PS00606">
    <property type="entry name" value="KS3_1"/>
    <property type="match status" value="1"/>
</dbReference>
<feature type="compositionally biased region" description="Basic and acidic residues" evidence="4">
    <location>
        <begin position="644"/>
        <end position="656"/>
    </location>
</feature>
<dbReference type="Gene3D" id="3.40.366.10">
    <property type="entry name" value="Malonyl-Coenzyme A Acyl Carrier Protein, domain 2"/>
    <property type="match status" value="1"/>
</dbReference>
<dbReference type="CDD" id="cd08953">
    <property type="entry name" value="KR_2_SDR_x"/>
    <property type="match status" value="1"/>
</dbReference>
<dbReference type="InterPro" id="IPR057326">
    <property type="entry name" value="KR_dom"/>
</dbReference>
<feature type="region of interest" description="Disordered" evidence="4">
    <location>
        <begin position="1459"/>
        <end position="1499"/>
    </location>
</feature>
<dbReference type="PROSITE" id="PS52004">
    <property type="entry name" value="KS3_2"/>
    <property type="match status" value="1"/>
</dbReference>
<feature type="region of interest" description="Disordered" evidence="4">
    <location>
        <begin position="1087"/>
        <end position="1155"/>
    </location>
</feature>
<evidence type="ECO:0000259" key="6">
    <source>
        <dbReference type="PROSITE" id="PS52004"/>
    </source>
</evidence>
<dbReference type="STRING" id="897.B2D07_06565"/>
<dbReference type="PATRIC" id="fig|1121405.3.peg.1638"/>
<dbReference type="SMART" id="SM00825">
    <property type="entry name" value="PKS_KS"/>
    <property type="match status" value="1"/>
</dbReference>
<keyword evidence="8" id="KW-1185">Reference proteome</keyword>
<keyword evidence="3" id="KW-0808">Transferase</keyword>
<dbReference type="InterPro" id="IPR001227">
    <property type="entry name" value="Ac_transferase_dom_sf"/>
</dbReference>
<reference evidence="7 8" key="1">
    <citation type="journal article" date="2013" name="Genome Announc.">
        <title>Draft genome sequences for three mercury-methylating, sulfate-reducing bacteria.</title>
        <authorList>
            <person name="Brown S.D."/>
            <person name="Hurt R.A.Jr."/>
            <person name="Gilmour C.C."/>
            <person name="Elias D.A."/>
        </authorList>
    </citation>
    <scope>NUCLEOTIDE SEQUENCE [LARGE SCALE GENOMIC DNA]</scope>
    <source>
        <strain evidence="7 8">DSM 2059</strain>
    </source>
</reference>
<dbReference type="InterPro" id="IPR042104">
    <property type="entry name" value="PKS_dehydratase_sf"/>
</dbReference>
<comment type="caution">
    <text evidence="7">The sequence shown here is derived from an EMBL/GenBank/DDBJ whole genome shotgun (WGS) entry which is preliminary data.</text>
</comment>
<dbReference type="Gene3D" id="3.40.47.10">
    <property type="match status" value="1"/>
</dbReference>
<dbReference type="Pfam" id="PF00698">
    <property type="entry name" value="Acyl_transf_1"/>
    <property type="match status" value="1"/>
</dbReference>
<feature type="compositionally biased region" description="Polar residues" evidence="4">
    <location>
        <begin position="1134"/>
        <end position="1154"/>
    </location>
</feature>
<dbReference type="InterPro" id="IPR014030">
    <property type="entry name" value="Ketoacyl_synth_N"/>
</dbReference>
<keyword evidence="2" id="KW-0597">Phosphoprotein</keyword>
<feature type="compositionally biased region" description="Basic and acidic residues" evidence="4">
    <location>
        <begin position="1482"/>
        <end position="1499"/>
    </location>
</feature>
<feature type="compositionally biased region" description="Basic and acidic residues" evidence="4">
    <location>
        <begin position="996"/>
        <end position="1010"/>
    </location>
</feature>
<feature type="region of interest" description="Disordered" evidence="4">
    <location>
        <begin position="1234"/>
        <end position="1256"/>
    </location>
</feature>
<sequence length="2290" mass="246578">MDLTETNTPSRKDDLIAVIGMGCLFPKASGLKAYWRLIVRGQDAIDEVPETHWSPSDYFNPDPKFPDHVYCTRGGYLSPVPFDPTEFGIPPASLEATDTSQLLGLVAARLALEDAGYGGGREFNHDRTSVILGVTGTQELVIPLGARLGHPIWRRALTASGISAEKTAEVIDRIADGYVPWQENSFPGLLGNVVAGRICNRLNLGGTNCVVDAACASSMSAMHMAVMELKTGRSDMVVTGGVDTLNDIFMHMCFSKTPILSPTGDVRPFSRDADGSILGEGIGLLVFKRLADAQLDGDRIYAVIKGIGTASDGRSSSIYAPRPEGQIKALTTAYREAEINPETVELIEAHGTGTRVGDEVEFKALREVFTQMESSSGQQRKNWCAVGTVKSMIGHTKAAAGAAGVIKSILALYHKVLPPTLKAEIPDPRLEIEESPFYLSTSVRPWLSTGSHPRRAGVSAFGFGGSNFHMVLEEYPSSTREPAWDGSVEIFALSGASREEIAHRLEVFQGDIEDLHDEDIAVLAARSRAEFSVGSPHRLLVVIEKTLDRFENIANVFSEALNTLKANVRETIWNVQNIFYGGPVSDSGKLAFVFPGQGSQYVDMGRDLVCRFPEALKVMDMANAVVDRLGFPGDLVYPKPSRSPAEREEQENRLRQTEAAQPAIGAVSLAMARILQRFGVMPDSVCGHSFGELTALCAAGWIDGKTFMDLAFTRGRLMGAAGGGTMTAVKASLNEIEDLIRKRGLDVVLANRNTPDQGVISGSVDAVEQAEGIFRSLGIQIRRLPVSAAFHSDLMESAHAPFAEAVGRTPMHPTDIRVFSNATGGPYPLNPDQARRLLADQILSPVDFVREIKALMDAGVRTFVEVGPKSVLTGLIRSILKGLHVNAVALDASSGRRFGIADLARLLCHLAVMGHSVALEQWETRAPEKRKQRMNIPLVGANYRSPVKKNRHHEAAGSMPAVADRSKATDSAAPIVADIQQALPDEQSPALSEAVRFEPDKTRSKNEKTMNMKKTHQPPVTGNTIGGYLSDAFKVVQEGLKSMQALQMQTAETHKRFLETQAQANRTLQEMMESTQRLAEASLGRTPIEPTQPFTAPLPSPTTASTASVPLQDDTVKRAAVSSSPSRAPATVMKSASVTDAVSPTRPVSPSDGNRQAGIEAAMLAVVGELTGYPVEMISLDMDIEADLGIDSIKRVEILSAFEEKMPHLPQISPEIIGTMKTLGQIVEYLVGSGPETDISSAPTDTEPGNPSASPTAMAADQITSVLLSVVSDLTGYPPEMISPDMDIEADLGIDSIKRVEILSAFEEKMPGLPPIAPETMGTLKTLSQIVDTLSEASGGGASTAEVVETCEAAMPSDTPAAAIDTQQITSVLLSVVSDLTGYPPEMISPDMDIEADLGIDSIKRVEILSAFEEKMPHLPPVSPEIVGTLKTLGQIVAYLENGVESGETVPSVDAIEMETPLSRSEVPSGESDMNEPVRSAVSHDDAGPDTDADRTDPVQVDKKIVVPVLNPLEAADQIQIPDGRCIFITEDAAGLGRALAVALEACGFQTVVASPKELPEWQDVCPAGGLVILADAWADQDGRFLQESFALARRLGPDLLESAGQGGGVFTAVSRLDGAFGFKGGGVATPFQGGLSGLVKTAALEWPGVCCHALDISPEWDDITEIAEAVAREVVQTGPVEVGLDREYRWGLSMEPAEYPQGTLNLNPGDVLVAAGGARGVTAECLCALSRRIPLTFVLLGRSPMPEPEPQWLSSLTTPAEMKRAIMEHQFTDKTPTPAQVEATYRRVINGREIAGVIQRLTAADATVHYESVDVRDAEGVKRVLDAVRSEHGPVKALVYGAGVLEDRLIVDKTPEQFSRVFETKVGGLEVLMAALEKDPLSYLILFSSVAARMGNRGQADYAMANEVLNKIAQKQALLRPSCRVVSFNWGPWAGGMVSPELRREFERNGIDLIPLKAGAASMVAEMAGRPGGPVEIVMGNGLLPVNAKGLPENETERSAGNVPTPEVLSPMSLLFKREVDIERFPVMGATVLDGQPVFPFALMAEWLGHGALHDNPGLYLHGLDDMRLVKRIQVGEGRKLIRLMAGKARRKGLVYEVDVELRNGVQEDHGEVIHSRARAILTESPHQEPPFFSPPLDIRVKSYAKSMDEIYEKILFLGEDLRGIQEIMSCSPKGIIAKIISAPPPDRWMVEPLRSRWIGDPLVLDSAFQMVTVWSHEQKGMFSLPSCGAAYRQYRNGFPENGVTAVFEVTAADDDSVTGNFTFLDVNNEVVAQLIGYTAVMANPNGTS</sequence>
<accession>S7TW92</accession>
<feature type="domain" description="Carrier" evidence="5">
    <location>
        <begin position="1154"/>
        <end position="1234"/>
    </location>
</feature>
<feature type="domain" description="Ketosynthase family 3 (KS3)" evidence="6">
    <location>
        <begin position="13"/>
        <end position="474"/>
    </location>
</feature>
<dbReference type="InterPro" id="IPR016039">
    <property type="entry name" value="Thiolase-like"/>
</dbReference>
<dbReference type="PANTHER" id="PTHR43074">
    <property type="entry name" value="OMEGA-3 POLYUNSATURATED FATTY ACID SYNTHASE PFAB-RELATED"/>
    <property type="match status" value="1"/>
</dbReference>
<dbReference type="eggNOG" id="COG3321">
    <property type="taxonomic scope" value="Bacteria"/>
</dbReference>
<dbReference type="SUPFAM" id="SSF55048">
    <property type="entry name" value="Probable ACP-binding domain of malonyl-CoA ACP transacylase"/>
    <property type="match status" value="1"/>
</dbReference>
<feature type="compositionally biased region" description="Low complexity" evidence="4">
    <location>
        <begin position="1095"/>
        <end position="1108"/>
    </location>
</feature>
<dbReference type="InterPro" id="IPR020841">
    <property type="entry name" value="PKS_Beta-ketoAc_synthase_dom"/>
</dbReference>
<dbReference type="SMART" id="SM00827">
    <property type="entry name" value="PKS_AT"/>
    <property type="match status" value="1"/>
</dbReference>
<dbReference type="SUPFAM" id="SSF52151">
    <property type="entry name" value="FabD/lysophospholipase-like"/>
    <property type="match status" value="1"/>
</dbReference>
<feature type="domain" description="Carrier" evidence="5">
    <location>
        <begin position="1364"/>
        <end position="1444"/>
    </location>
</feature>
<dbReference type="Pfam" id="PF02801">
    <property type="entry name" value="Ketoacyl-synt_C"/>
    <property type="match status" value="1"/>
</dbReference>
<dbReference type="CDD" id="cd00833">
    <property type="entry name" value="PKS"/>
    <property type="match status" value="1"/>
</dbReference>
<dbReference type="EMBL" id="ATHJ01000076">
    <property type="protein sequence ID" value="EPR41322.1"/>
    <property type="molecule type" value="Genomic_DNA"/>
</dbReference>
<dbReference type="PANTHER" id="PTHR43074:SF1">
    <property type="entry name" value="BETA-KETOACYL SYNTHASE FAMILY PROTEIN-RELATED"/>
    <property type="match status" value="1"/>
</dbReference>
<dbReference type="InterPro" id="IPR014043">
    <property type="entry name" value="Acyl_transferase_dom"/>
</dbReference>
<dbReference type="PROSITE" id="PS50075">
    <property type="entry name" value="CARRIER"/>
    <property type="match status" value="3"/>
</dbReference>
<feature type="compositionally biased region" description="Polar residues" evidence="4">
    <location>
        <begin position="1238"/>
        <end position="1255"/>
    </location>
</feature>
<dbReference type="InterPro" id="IPR013968">
    <property type="entry name" value="PKS_KR"/>
</dbReference>
<dbReference type="InterPro" id="IPR014031">
    <property type="entry name" value="Ketoacyl_synth_C"/>
</dbReference>
<evidence type="ECO:0000256" key="4">
    <source>
        <dbReference type="SAM" id="MobiDB-lite"/>
    </source>
</evidence>
<dbReference type="InterPro" id="IPR036291">
    <property type="entry name" value="NAD(P)-bd_dom_sf"/>
</dbReference>
<dbReference type="SMART" id="SM00822">
    <property type="entry name" value="PKS_KR"/>
    <property type="match status" value="1"/>
</dbReference>
<dbReference type="InterPro" id="IPR032821">
    <property type="entry name" value="PKS_assoc"/>
</dbReference>
<evidence type="ECO:0000259" key="5">
    <source>
        <dbReference type="PROSITE" id="PS50075"/>
    </source>
</evidence>
<dbReference type="InterPro" id="IPR036736">
    <property type="entry name" value="ACP-like_sf"/>
</dbReference>
<evidence type="ECO:0000256" key="3">
    <source>
        <dbReference type="ARBA" id="ARBA00022679"/>
    </source>
</evidence>
<dbReference type="SUPFAM" id="SSF53901">
    <property type="entry name" value="Thiolase-like"/>
    <property type="match status" value="1"/>
</dbReference>
<dbReference type="Gene3D" id="1.10.1200.10">
    <property type="entry name" value="ACP-like"/>
    <property type="match status" value="3"/>
</dbReference>
<evidence type="ECO:0000256" key="2">
    <source>
        <dbReference type="ARBA" id="ARBA00022553"/>
    </source>
</evidence>
<dbReference type="OrthoDB" id="7617297at2"/>
<feature type="region of interest" description="Disordered" evidence="4">
    <location>
        <begin position="637"/>
        <end position="659"/>
    </location>
</feature>
<dbReference type="Gene3D" id="3.40.50.720">
    <property type="entry name" value="NAD(P)-binding Rossmann-like Domain"/>
    <property type="match status" value="1"/>
</dbReference>
<organism evidence="7 8">
    <name type="scientific">Desulfococcus multivorans DSM 2059</name>
    <dbReference type="NCBI Taxonomy" id="1121405"/>
    <lineage>
        <taxon>Bacteria</taxon>
        <taxon>Pseudomonadati</taxon>
        <taxon>Thermodesulfobacteriota</taxon>
        <taxon>Desulfobacteria</taxon>
        <taxon>Desulfobacterales</taxon>
        <taxon>Desulfococcaceae</taxon>
        <taxon>Desulfococcus</taxon>
    </lineage>
</organism>
<dbReference type="Pfam" id="PF00550">
    <property type="entry name" value="PP-binding"/>
    <property type="match status" value="3"/>
</dbReference>
<evidence type="ECO:0000313" key="7">
    <source>
        <dbReference type="EMBL" id="EPR41322.1"/>
    </source>
</evidence>
<dbReference type="Pfam" id="PF08659">
    <property type="entry name" value="KR"/>
    <property type="match status" value="1"/>
</dbReference>
<evidence type="ECO:0000313" key="8">
    <source>
        <dbReference type="Proteomes" id="UP000014977"/>
    </source>
</evidence>
<dbReference type="Gene3D" id="3.10.129.110">
    <property type="entry name" value="Polyketide synthase dehydratase"/>
    <property type="match status" value="1"/>
</dbReference>